<dbReference type="EMBL" id="CAXAMM010005658">
    <property type="protein sequence ID" value="CAK9008110.1"/>
    <property type="molecule type" value="Genomic_DNA"/>
</dbReference>
<accession>A0ABP0J172</accession>
<reference evidence="1 2" key="1">
    <citation type="submission" date="2024-02" db="EMBL/GenBank/DDBJ databases">
        <authorList>
            <person name="Chen Y."/>
            <person name="Shah S."/>
            <person name="Dougan E. K."/>
            <person name="Thang M."/>
            <person name="Chan C."/>
        </authorList>
    </citation>
    <scope>NUCLEOTIDE SEQUENCE [LARGE SCALE GENOMIC DNA]</scope>
</reference>
<organism evidence="1 2">
    <name type="scientific">Durusdinium trenchii</name>
    <dbReference type="NCBI Taxonomy" id="1381693"/>
    <lineage>
        <taxon>Eukaryota</taxon>
        <taxon>Sar</taxon>
        <taxon>Alveolata</taxon>
        <taxon>Dinophyceae</taxon>
        <taxon>Suessiales</taxon>
        <taxon>Symbiodiniaceae</taxon>
        <taxon>Durusdinium</taxon>
    </lineage>
</organism>
<proteinExistence type="predicted"/>
<sequence>MSLGAFFKYHDFFDFTDMSLGVFFKYHDFFDFTDMSLGVFFKYHDFFDFCGLCLGGLRSPTGLFFDYVPHGLYDAPADLEYMLSVGGCPCACAAASFRTLFANVLQSMLPATTLDAGVAESHL</sequence>
<comment type="caution">
    <text evidence="1">The sequence shown here is derived from an EMBL/GenBank/DDBJ whole genome shotgun (WGS) entry which is preliminary data.</text>
</comment>
<protein>
    <submittedName>
        <fullName evidence="1">Uncharacterized protein</fullName>
    </submittedName>
</protein>
<evidence type="ECO:0000313" key="2">
    <source>
        <dbReference type="Proteomes" id="UP001642464"/>
    </source>
</evidence>
<gene>
    <name evidence="1" type="ORF">SCF082_LOCUS9723</name>
</gene>
<dbReference type="Proteomes" id="UP001642464">
    <property type="component" value="Unassembled WGS sequence"/>
</dbReference>
<evidence type="ECO:0000313" key="1">
    <source>
        <dbReference type="EMBL" id="CAK9008110.1"/>
    </source>
</evidence>
<name>A0ABP0J172_9DINO</name>
<keyword evidence="2" id="KW-1185">Reference proteome</keyword>